<gene>
    <name evidence="1" type="ORF">B0T22DRAFT_504495</name>
</gene>
<organism evidence="1 2">
    <name type="scientific">Podospora appendiculata</name>
    <dbReference type="NCBI Taxonomy" id="314037"/>
    <lineage>
        <taxon>Eukaryota</taxon>
        <taxon>Fungi</taxon>
        <taxon>Dikarya</taxon>
        <taxon>Ascomycota</taxon>
        <taxon>Pezizomycotina</taxon>
        <taxon>Sordariomycetes</taxon>
        <taxon>Sordariomycetidae</taxon>
        <taxon>Sordariales</taxon>
        <taxon>Podosporaceae</taxon>
        <taxon>Podospora</taxon>
    </lineage>
</organism>
<proteinExistence type="predicted"/>
<comment type="caution">
    <text evidence="1">The sequence shown here is derived from an EMBL/GenBank/DDBJ whole genome shotgun (WGS) entry which is preliminary data.</text>
</comment>
<accession>A0AAE0XGM1</accession>
<protein>
    <submittedName>
        <fullName evidence="1">Uncharacterized protein</fullName>
    </submittedName>
</protein>
<sequence length="145" mass="16929">MCIKQVNKFQCSCPYRNGRGGAIKCPHRHYVRSANEIAVNGRQNIGGWYTRTEAEYQGADAWNQVSVSWEHCQEFLWSDNDNEAFCHNYSARNTRVRVYNGLCNDCKGGHRVQITYSKGTNPTPSPDYDDENRKRGRERWWDPIY</sequence>
<dbReference type="AlphaFoldDB" id="A0AAE0XGM1"/>
<keyword evidence="2" id="KW-1185">Reference proteome</keyword>
<evidence type="ECO:0000313" key="1">
    <source>
        <dbReference type="EMBL" id="KAK3693089.1"/>
    </source>
</evidence>
<reference evidence="1" key="2">
    <citation type="submission" date="2023-06" db="EMBL/GenBank/DDBJ databases">
        <authorList>
            <consortium name="Lawrence Berkeley National Laboratory"/>
            <person name="Haridas S."/>
            <person name="Hensen N."/>
            <person name="Bonometti L."/>
            <person name="Westerberg I."/>
            <person name="Brannstrom I.O."/>
            <person name="Guillou S."/>
            <person name="Cros-Aarteil S."/>
            <person name="Calhoun S."/>
            <person name="Kuo A."/>
            <person name="Mondo S."/>
            <person name="Pangilinan J."/>
            <person name="Riley R."/>
            <person name="Labutti K."/>
            <person name="Andreopoulos B."/>
            <person name="Lipzen A."/>
            <person name="Chen C."/>
            <person name="Yanf M."/>
            <person name="Daum C."/>
            <person name="Ng V."/>
            <person name="Clum A."/>
            <person name="Steindorff A."/>
            <person name="Ohm R."/>
            <person name="Martin F."/>
            <person name="Silar P."/>
            <person name="Natvig D."/>
            <person name="Lalanne C."/>
            <person name="Gautier V."/>
            <person name="Ament-Velasquez S.L."/>
            <person name="Kruys A."/>
            <person name="Hutchinson M.I."/>
            <person name="Powell A.J."/>
            <person name="Barry K."/>
            <person name="Miller A.N."/>
            <person name="Grigoriev I.V."/>
            <person name="Debuchy R."/>
            <person name="Gladieux P."/>
            <person name="Thoren M.H."/>
            <person name="Johannesson H."/>
        </authorList>
    </citation>
    <scope>NUCLEOTIDE SEQUENCE</scope>
    <source>
        <strain evidence="1">CBS 314.62</strain>
    </source>
</reference>
<name>A0AAE0XGM1_9PEZI</name>
<dbReference type="Proteomes" id="UP001270362">
    <property type="component" value="Unassembled WGS sequence"/>
</dbReference>
<dbReference type="EMBL" id="JAULSO010000001">
    <property type="protein sequence ID" value="KAK3693089.1"/>
    <property type="molecule type" value="Genomic_DNA"/>
</dbReference>
<evidence type="ECO:0000313" key="2">
    <source>
        <dbReference type="Proteomes" id="UP001270362"/>
    </source>
</evidence>
<reference evidence="1" key="1">
    <citation type="journal article" date="2023" name="Mol. Phylogenet. Evol.">
        <title>Genome-scale phylogeny and comparative genomics of the fungal order Sordariales.</title>
        <authorList>
            <person name="Hensen N."/>
            <person name="Bonometti L."/>
            <person name="Westerberg I."/>
            <person name="Brannstrom I.O."/>
            <person name="Guillou S."/>
            <person name="Cros-Aarteil S."/>
            <person name="Calhoun S."/>
            <person name="Haridas S."/>
            <person name="Kuo A."/>
            <person name="Mondo S."/>
            <person name="Pangilinan J."/>
            <person name="Riley R."/>
            <person name="LaButti K."/>
            <person name="Andreopoulos B."/>
            <person name="Lipzen A."/>
            <person name="Chen C."/>
            <person name="Yan M."/>
            <person name="Daum C."/>
            <person name="Ng V."/>
            <person name="Clum A."/>
            <person name="Steindorff A."/>
            <person name="Ohm R.A."/>
            <person name="Martin F."/>
            <person name="Silar P."/>
            <person name="Natvig D.O."/>
            <person name="Lalanne C."/>
            <person name="Gautier V."/>
            <person name="Ament-Velasquez S.L."/>
            <person name="Kruys A."/>
            <person name="Hutchinson M.I."/>
            <person name="Powell A.J."/>
            <person name="Barry K."/>
            <person name="Miller A.N."/>
            <person name="Grigoriev I.V."/>
            <person name="Debuchy R."/>
            <person name="Gladieux P."/>
            <person name="Hiltunen Thoren M."/>
            <person name="Johannesson H."/>
        </authorList>
    </citation>
    <scope>NUCLEOTIDE SEQUENCE</scope>
    <source>
        <strain evidence="1">CBS 314.62</strain>
    </source>
</reference>